<dbReference type="Pfam" id="PF02082">
    <property type="entry name" value="Rrf2"/>
    <property type="match status" value="1"/>
</dbReference>
<dbReference type="RefSeq" id="WP_009091563.1">
    <property type="nucleotide sequence ID" value="NZ_CP007547.1"/>
</dbReference>
<dbReference type="EMBL" id="CP007547">
    <property type="protein sequence ID" value="AIL46481.1"/>
    <property type="molecule type" value="Genomic_DNA"/>
</dbReference>
<dbReference type="Proteomes" id="UP000028933">
    <property type="component" value="Chromosome"/>
</dbReference>
<accession>A0A077EFR5</accession>
<dbReference type="InterPro" id="IPR036388">
    <property type="entry name" value="WH-like_DNA-bd_sf"/>
</dbReference>
<dbReference type="KEGG" id="eao:BD94_2706"/>
<dbReference type="InterPro" id="IPR036390">
    <property type="entry name" value="WH_DNA-bd_sf"/>
</dbReference>
<reference evidence="1" key="1">
    <citation type="journal article" date="2013" name="Lancet">
        <title>First case of E anophelis outbreak in an intensive-care unit.</title>
        <authorList>
            <person name="Teo J."/>
            <person name="Tan S.Y."/>
            <person name="Tay M."/>
            <person name="Ding Y."/>
            <person name="Kjelleberg S."/>
            <person name="Givskov M."/>
            <person name="Lin R.T."/>
            <person name="Yang L."/>
        </authorList>
    </citation>
    <scope>NUCLEOTIDE SEQUENCE [LARGE SCALE GENOMIC DNA]</scope>
    <source>
        <strain evidence="1">NUHP1</strain>
    </source>
</reference>
<dbReference type="InterPro" id="IPR000944">
    <property type="entry name" value="Tscrpt_reg_Rrf2"/>
</dbReference>
<gene>
    <name evidence="1" type="ORF">BD94_2706</name>
</gene>
<dbReference type="eggNOG" id="COG1959">
    <property type="taxonomic scope" value="Bacteria"/>
</dbReference>
<dbReference type="STRING" id="1338011.BD94_2706"/>
<dbReference type="AlphaFoldDB" id="A0A077EFR5"/>
<dbReference type="GO" id="GO:0003700">
    <property type="term" value="F:DNA-binding transcription factor activity"/>
    <property type="evidence" value="ECO:0007669"/>
    <property type="project" value="TreeGrafter"/>
</dbReference>
<dbReference type="HOGENOM" id="CLU_107144_4_2_10"/>
<sequence length="135" mass="15047">MLNNLRFATAIHILILLEKNPEVWMSSEYIAGSINVNPVVVRKEIKNLKALGYIQSKEGKGGGAKLATDAGKITLAAIYRSVSEDQKGKLNSPNPACPVGRQINEHLTDLYEEINRKTEEVLGQYTLENYSKQFK</sequence>
<dbReference type="PANTHER" id="PTHR33221:SF15">
    <property type="entry name" value="HTH-TYPE TRANSCRIPTIONAL REGULATOR YWGB-RELATED"/>
    <property type="match status" value="1"/>
</dbReference>
<proteinExistence type="predicted"/>
<protein>
    <submittedName>
        <fullName evidence="1">Rrf2 family transcriptional regulator, group III</fullName>
    </submittedName>
</protein>
<evidence type="ECO:0000313" key="2">
    <source>
        <dbReference type="Proteomes" id="UP000028933"/>
    </source>
</evidence>
<dbReference type="PROSITE" id="PS51197">
    <property type="entry name" value="HTH_RRF2_2"/>
    <property type="match status" value="1"/>
</dbReference>
<dbReference type="SUPFAM" id="SSF46785">
    <property type="entry name" value="Winged helix' DNA-binding domain"/>
    <property type="match status" value="1"/>
</dbReference>
<organism evidence="1 2">
    <name type="scientific">Elizabethkingia anophelis NUHP1</name>
    <dbReference type="NCBI Taxonomy" id="1338011"/>
    <lineage>
        <taxon>Bacteria</taxon>
        <taxon>Pseudomonadati</taxon>
        <taxon>Bacteroidota</taxon>
        <taxon>Flavobacteriia</taxon>
        <taxon>Flavobacteriales</taxon>
        <taxon>Weeksellaceae</taxon>
        <taxon>Elizabethkingia</taxon>
    </lineage>
</organism>
<dbReference type="GeneID" id="56683859"/>
<evidence type="ECO:0000313" key="1">
    <source>
        <dbReference type="EMBL" id="AIL46481.1"/>
    </source>
</evidence>
<reference evidence="1" key="2">
    <citation type="journal article" date="2015" name="Genome Biol. Evol.">
        <title>Complete Genome Sequence and Transcriptomic Analysis of the Novel Pathogen Elizabethkingia anophelis in Response to Oxidative Stress.</title>
        <authorList>
            <person name="Li Y."/>
            <person name="Liu Y."/>
            <person name="Chew S.C."/>
            <person name="Tay M."/>
            <person name="Salido M.M."/>
            <person name="Teo J."/>
            <person name="Lauro F.M."/>
            <person name="Givskov M."/>
            <person name="Yang L."/>
        </authorList>
    </citation>
    <scope>NUCLEOTIDE SEQUENCE</scope>
    <source>
        <strain evidence="1">NUHP1</strain>
    </source>
</reference>
<dbReference type="Gene3D" id="1.10.10.10">
    <property type="entry name" value="Winged helix-like DNA-binding domain superfamily/Winged helix DNA-binding domain"/>
    <property type="match status" value="1"/>
</dbReference>
<dbReference type="GO" id="GO:0005829">
    <property type="term" value="C:cytosol"/>
    <property type="evidence" value="ECO:0007669"/>
    <property type="project" value="TreeGrafter"/>
</dbReference>
<name>A0A077EFR5_9FLAO</name>
<dbReference type="PANTHER" id="PTHR33221">
    <property type="entry name" value="WINGED HELIX-TURN-HELIX TRANSCRIPTIONAL REGULATOR, RRF2 FAMILY"/>
    <property type="match status" value="1"/>
</dbReference>